<evidence type="ECO:0000256" key="1">
    <source>
        <dbReference type="SAM" id="Coils"/>
    </source>
</evidence>
<reference evidence="2 3" key="1">
    <citation type="submission" date="2024-04" db="EMBL/GenBank/DDBJ databases">
        <title>Tritrichomonas musculus Genome.</title>
        <authorList>
            <person name="Alves-Ferreira E."/>
            <person name="Grigg M."/>
            <person name="Lorenzi H."/>
            <person name="Galac M."/>
        </authorList>
    </citation>
    <scope>NUCLEOTIDE SEQUENCE [LARGE SCALE GENOMIC DNA]</scope>
    <source>
        <strain evidence="2 3">EAF2021</strain>
    </source>
</reference>
<feature type="coiled-coil region" evidence="1">
    <location>
        <begin position="142"/>
        <end position="454"/>
    </location>
</feature>
<dbReference type="Proteomes" id="UP001470230">
    <property type="component" value="Unassembled WGS sequence"/>
</dbReference>
<organism evidence="2 3">
    <name type="scientific">Tritrichomonas musculus</name>
    <dbReference type="NCBI Taxonomy" id="1915356"/>
    <lineage>
        <taxon>Eukaryota</taxon>
        <taxon>Metamonada</taxon>
        <taxon>Parabasalia</taxon>
        <taxon>Tritrichomonadida</taxon>
        <taxon>Tritrichomonadidae</taxon>
        <taxon>Tritrichomonas</taxon>
    </lineage>
</organism>
<keyword evidence="1" id="KW-0175">Coiled coil</keyword>
<comment type="caution">
    <text evidence="2">The sequence shown here is derived from an EMBL/GenBank/DDBJ whole genome shotgun (WGS) entry which is preliminary data.</text>
</comment>
<gene>
    <name evidence="2" type="ORF">M9Y10_045471</name>
</gene>
<evidence type="ECO:0000313" key="2">
    <source>
        <dbReference type="EMBL" id="KAK8882828.1"/>
    </source>
</evidence>
<name>A0ABR2JWI5_9EUKA</name>
<proteinExistence type="predicted"/>
<evidence type="ECO:0000313" key="3">
    <source>
        <dbReference type="Proteomes" id="UP001470230"/>
    </source>
</evidence>
<keyword evidence="3" id="KW-1185">Reference proteome</keyword>
<dbReference type="EMBL" id="JAPFFF010000009">
    <property type="protein sequence ID" value="KAK8882828.1"/>
    <property type="molecule type" value="Genomic_DNA"/>
</dbReference>
<dbReference type="Gene3D" id="1.10.287.1490">
    <property type="match status" value="1"/>
</dbReference>
<sequence length="499" mass="59152">MKSLSSSASISNFLNANDDLSDDDFSLEKCADKQANILHQGKRIEEFIKNWANNHPKDTCYRLLCILFDLFKSEVSSNISLRKDLMTHKTNERLSEEYERQLTKLFTAVKKYDPKISSLTEIFSLFQRKIKIQVPEELSNQVDQAIDEVSKLNQDFEQKRTAFEQIQNELQQIKHNFNGKIAEKTQQLQLSKEEESRLQEQLIFLQQENAELTEKAKQLQHEENPQVLKETIQHIDERMNELQSKIHIITKNHKNKVAKYKAKISQYESSVLDLRNDKATMESELDRIHQEIEVLTNPFTNVKDERKSPHIARAKFEEMKKEFEETQKRFQEEEEQNEVLNSDINGLETKLYSLNNKMKRKQKELSDLQNEFEEKENILKEIEEKRKIMKEISHKYREIDEVKNHVEMENRRLCQELENSKERYRQLAVDNNLLNKTLNDLDLKRRELALIKQQNTMKDNEVECFDHVLNSYRNIRESLELPSNMGPSQITDAVLHQLP</sequence>
<protein>
    <submittedName>
        <fullName evidence="2">Uncharacterized protein</fullName>
    </submittedName>
</protein>
<accession>A0ABR2JWI5</accession>